<evidence type="ECO:0000313" key="2">
    <source>
        <dbReference type="Proteomes" id="UP000541444"/>
    </source>
</evidence>
<dbReference type="OrthoDB" id="1926761at2759"/>
<keyword evidence="2" id="KW-1185">Reference proteome</keyword>
<dbReference type="AlphaFoldDB" id="A0A7J7NMF0"/>
<accession>A0A7J7NMF0</accession>
<dbReference type="EMBL" id="JACGCM010000697">
    <property type="protein sequence ID" value="KAF6168316.1"/>
    <property type="molecule type" value="Genomic_DNA"/>
</dbReference>
<dbReference type="InterPro" id="IPR040256">
    <property type="entry name" value="At4g02000-like"/>
</dbReference>
<evidence type="ECO:0000313" key="1">
    <source>
        <dbReference type="EMBL" id="KAF6168316.1"/>
    </source>
</evidence>
<reference evidence="1 2" key="1">
    <citation type="journal article" date="2020" name="IScience">
        <title>Genome Sequencing of the Endangered Kingdonia uniflora (Circaeasteraceae, Ranunculales) Reveals Potential Mechanisms of Evolutionary Specialization.</title>
        <authorList>
            <person name="Sun Y."/>
            <person name="Deng T."/>
            <person name="Zhang A."/>
            <person name="Moore M.J."/>
            <person name="Landis J.B."/>
            <person name="Lin N."/>
            <person name="Zhang H."/>
            <person name="Zhang X."/>
            <person name="Huang J."/>
            <person name="Zhang X."/>
            <person name="Sun H."/>
            <person name="Wang H."/>
        </authorList>
    </citation>
    <scope>NUCLEOTIDE SEQUENCE [LARGE SCALE GENOMIC DNA]</scope>
    <source>
        <strain evidence="1">TB1705</strain>
        <tissue evidence="1">Leaf</tissue>
    </source>
</reference>
<evidence type="ECO:0008006" key="3">
    <source>
        <dbReference type="Google" id="ProtNLM"/>
    </source>
</evidence>
<dbReference type="PANTHER" id="PTHR31286">
    <property type="entry name" value="GLYCINE-RICH CELL WALL STRUCTURAL PROTEIN 1.8-LIKE"/>
    <property type="match status" value="1"/>
</dbReference>
<organism evidence="1 2">
    <name type="scientific">Kingdonia uniflora</name>
    <dbReference type="NCBI Taxonomy" id="39325"/>
    <lineage>
        <taxon>Eukaryota</taxon>
        <taxon>Viridiplantae</taxon>
        <taxon>Streptophyta</taxon>
        <taxon>Embryophyta</taxon>
        <taxon>Tracheophyta</taxon>
        <taxon>Spermatophyta</taxon>
        <taxon>Magnoliopsida</taxon>
        <taxon>Ranunculales</taxon>
        <taxon>Circaeasteraceae</taxon>
        <taxon>Kingdonia</taxon>
    </lineage>
</organism>
<comment type="caution">
    <text evidence="1">The sequence shown here is derived from an EMBL/GenBank/DDBJ whole genome shotgun (WGS) entry which is preliminary data.</text>
</comment>
<sequence length="70" mass="7803">MVWVRFPGLDMEYWEEESLLAISTTVGNPVHVDPATLKGNTGFYASVMVEVDFAKPIPNKVLIKGDESDF</sequence>
<protein>
    <recommendedName>
        <fullName evidence="3">DUF4283 domain-containing protein</fullName>
    </recommendedName>
</protein>
<dbReference type="Proteomes" id="UP000541444">
    <property type="component" value="Unassembled WGS sequence"/>
</dbReference>
<name>A0A7J7NMF0_9MAGN</name>
<dbReference type="PANTHER" id="PTHR31286:SF99">
    <property type="entry name" value="DUF4283 DOMAIN-CONTAINING PROTEIN"/>
    <property type="match status" value="1"/>
</dbReference>
<proteinExistence type="predicted"/>
<gene>
    <name evidence="1" type="ORF">GIB67_018156</name>
</gene>